<feature type="domain" description="AB hydrolase-1" evidence="3">
    <location>
        <begin position="30"/>
        <end position="307"/>
    </location>
</feature>
<dbReference type="PANTHER" id="PTHR43329">
    <property type="entry name" value="EPOXIDE HYDROLASE"/>
    <property type="match status" value="1"/>
</dbReference>
<evidence type="ECO:0000259" key="3">
    <source>
        <dbReference type="Pfam" id="PF00561"/>
    </source>
</evidence>
<dbReference type="InterPro" id="IPR000073">
    <property type="entry name" value="AB_hydrolase_1"/>
</dbReference>
<accession>A0A176VYL9</accession>
<protein>
    <recommendedName>
        <fullName evidence="3">AB hydrolase-1 domain-containing protein</fullName>
    </recommendedName>
</protein>
<dbReference type="InterPro" id="IPR000639">
    <property type="entry name" value="Epox_hydrolase-like"/>
</dbReference>
<dbReference type="Gene3D" id="3.40.50.1820">
    <property type="entry name" value="alpha/beta hydrolase"/>
    <property type="match status" value="1"/>
</dbReference>
<evidence type="ECO:0000313" key="5">
    <source>
        <dbReference type="Proteomes" id="UP000077202"/>
    </source>
</evidence>
<proteinExistence type="inferred from homology"/>
<comment type="caution">
    <text evidence="4">The sequence shown here is derived from an EMBL/GenBank/DDBJ whole genome shotgun (WGS) entry which is preliminary data.</text>
</comment>
<evidence type="ECO:0000313" key="4">
    <source>
        <dbReference type="EMBL" id="OAE24976.1"/>
    </source>
</evidence>
<keyword evidence="1" id="KW-0378">Hydrolase</keyword>
<sequence length="326" mass="36564">MEFPTKGVEHKYIVTELGNRVHCVVAGAGPPVLLLHGFPEFWYSFRYQIPALAAAGFRVIVPDTRGAGESEIVEASDKYMWNDIIGDIVAVLKGLNVTEKVLVVGHDWGASFAGHLSRIRPDLVRAVVYLGFVPSTWRVHLTLWEDTRAAFGDEVYIHVFQEPGRAEALFAKEKTSSLMLAFLTRWSDDPQLGIPKASSDKEEALPDWITSADLQFYADTFDKTGFTPGLNVYRNFKRSIELNAPFIDKLLEHPSLLIKATRDLGYQNVSRFQSSLDPEEILAANKPLSPNLQKVVVVDANHFLHQEKHEEVNKAIIEFFISCPPS</sequence>
<dbReference type="EMBL" id="LVLJ01002438">
    <property type="protein sequence ID" value="OAE24976.1"/>
    <property type="molecule type" value="Genomic_DNA"/>
</dbReference>
<organism evidence="4 5">
    <name type="scientific">Marchantia polymorpha subsp. ruderalis</name>
    <dbReference type="NCBI Taxonomy" id="1480154"/>
    <lineage>
        <taxon>Eukaryota</taxon>
        <taxon>Viridiplantae</taxon>
        <taxon>Streptophyta</taxon>
        <taxon>Embryophyta</taxon>
        <taxon>Marchantiophyta</taxon>
        <taxon>Marchantiopsida</taxon>
        <taxon>Marchantiidae</taxon>
        <taxon>Marchantiales</taxon>
        <taxon>Marchantiaceae</taxon>
        <taxon>Marchantia</taxon>
    </lineage>
</organism>
<evidence type="ECO:0000256" key="1">
    <source>
        <dbReference type="ARBA" id="ARBA00022801"/>
    </source>
</evidence>
<dbReference type="Proteomes" id="UP000077202">
    <property type="component" value="Unassembled WGS sequence"/>
</dbReference>
<dbReference type="AlphaFoldDB" id="A0A176VYL9"/>
<dbReference type="SUPFAM" id="SSF53474">
    <property type="entry name" value="alpha/beta-Hydrolases"/>
    <property type="match status" value="1"/>
</dbReference>
<reference evidence="4" key="1">
    <citation type="submission" date="2016-03" db="EMBL/GenBank/DDBJ databases">
        <title>Mechanisms controlling the formation of the plant cell surface in tip-growing cells are functionally conserved among land plants.</title>
        <authorList>
            <person name="Honkanen S."/>
            <person name="Jones V.A."/>
            <person name="Morieri G."/>
            <person name="Champion C."/>
            <person name="Hetherington A.J."/>
            <person name="Kelly S."/>
            <person name="Saint-Marcoux D."/>
            <person name="Proust H."/>
            <person name="Prescott H."/>
            <person name="Dolan L."/>
        </authorList>
    </citation>
    <scope>NUCLEOTIDE SEQUENCE [LARGE SCALE GENOMIC DNA]</scope>
    <source>
        <tissue evidence="4">Whole gametophyte</tissue>
    </source>
</reference>
<name>A0A176VYL9_MARPO</name>
<comment type="similarity">
    <text evidence="2">Belongs to the AB hydrolase superfamily. Epoxide hydrolase family.</text>
</comment>
<keyword evidence="5" id="KW-1185">Reference proteome</keyword>
<dbReference type="PRINTS" id="PR00412">
    <property type="entry name" value="EPOXHYDRLASE"/>
</dbReference>
<dbReference type="InterPro" id="IPR029058">
    <property type="entry name" value="AB_hydrolase_fold"/>
</dbReference>
<dbReference type="GO" id="GO:0016787">
    <property type="term" value="F:hydrolase activity"/>
    <property type="evidence" value="ECO:0007669"/>
    <property type="project" value="UniProtKB-KW"/>
</dbReference>
<evidence type="ECO:0000256" key="2">
    <source>
        <dbReference type="ARBA" id="ARBA00038334"/>
    </source>
</evidence>
<dbReference type="Pfam" id="PF00561">
    <property type="entry name" value="Abhydrolase_1"/>
    <property type="match status" value="1"/>
</dbReference>
<gene>
    <name evidence="4" type="ORF">AXG93_3856s1050</name>
</gene>